<protein>
    <submittedName>
        <fullName evidence="1">GM10489p</fullName>
    </submittedName>
</protein>
<evidence type="ECO:0000313" key="1">
    <source>
        <dbReference type="EMBL" id="AAM11348.1"/>
    </source>
</evidence>
<accession>Q8T3J3</accession>
<dbReference type="EMBL" id="AY095020">
    <property type="protein sequence ID" value="AAM11348.1"/>
    <property type="molecule type" value="mRNA"/>
</dbReference>
<dbReference type="UCSC" id="CG34261-RA">
    <property type="organism name" value="d. melanogaster"/>
</dbReference>
<sequence length="73" mass="8386">MVNLPIFQKQIWTVVEFAETKCSARRRGCPSGPAAIYLLSDHQEIQLGKAHLRTSPEFLDRHAKTHGMFMYLL</sequence>
<name>Q8T3J3_DROME</name>
<reference evidence="1" key="1">
    <citation type="submission" date="2002-04" db="EMBL/GenBank/DDBJ databases">
        <authorList>
            <person name="Stapleton M."/>
            <person name="Brokstein P."/>
            <person name="Hong L."/>
            <person name="Agbayani A."/>
            <person name="Carlson J."/>
            <person name="Champe M."/>
            <person name="Chavez C."/>
            <person name="Dorsett V."/>
            <person name="Dresnek D."/>
            <person name="Farfan D."/>
            <person name="Frise E."/>
            <person name="George R."/>
            <person name="Gonzalez M."/>
            <person name="Guarin H."/>
            <person name="Kronmiller B."/>
            <person name="Li P."/>
            <person name="Liao G."/>
            <person name="Miranda A."/>
            <person name="Mungall C.J."/>
            <person name="Nunoo J."/>
            <person name="Pacleb J."/>
            <person name="Paragas V."/>
            <person name="Park S."/>
            <person name="Patel S."/>
            <person name="Phouanenavong S."/>
            <person name="Wan K."/>
            <person name="Yu C."/>
            <person name="Lewis S.E."/>
            <person name="Rubin G.M."/>
            <person name="Celniker S."/>
        </authorList>
    </citation>
    <scope>NUCLEOTIDE SEQUENCE</scope>
</reference>
<organism evidence="1">
    <name type="scientific">Drosophila melanogaster</name>
    <name type="common">Fruit fly</name>
    <dbReference type="NCBI Taxonomy" id="7227"/>
    <lineage>
        <taxon>Eukaryota</taxon>
        <taxon>Metazoa</taxon>
        <taxon>Ecdysozoa</taxon>
        <taxon>Arthropoda</taxon>
        <taxon>Hexapoda</taxon>
        <taxon>Insecta</taxon>
        <taxon>Pterygota</taxon>
        <taxon>Neoptera</taxon>
        <taxon>Endopterygota</taxon>
        <taxon>Diptera</taxon>
        <taxon>Brachycera</taxon>
        <taxon>Muscomorpha</taxon>
        <taxon>Ephydroidea</taxon>
        <taxon>Drosophilidae</taxon>
        <taxon>Drosophila</taxon>
        <taxon>Sophophora</taxon>
    </lineage>
</organism>
<proteinExistence type="evidence at transcript level"/>
<dbReference type="AlphaFoldDB" id="Q8T3J3"/>